<dbReference type="Proteomes" id="UP000469763">
    <property type="component" value="Unassembled WGS sequence"/>
</dbReference>
<feature type="transmembrane region" description="Helical" evidence="7">
    <location>
        <begin position="21"/>
        <end position="45"/>
    </location>
</feature>
<feature type="domain" description="ABC transmembrane type-1" evidence="9">
    <location>
        <begin position="84"/>
        <end position="275"/>
    </location>
</feature>
<dbReference type="GO" id="GO:0055085">
    <property type="term" value="P:transmembrane transport"/>
    <property type="evidence" value="ECO:0007669"/>
    <property type="project" value="InterPro"/>
</dbReference>
<evidence type="ECO:0000259" key="9">
    <source>
        <dbReference type="PROSITE" id="PS50928"/>
    </source>
</evidence>
<organism evidence="10 11">
    <name type="scientific">Bifidobacterium avesanii</name>
    <dbReference type="NCBI Taxonomy" id="1798157"/>
    <lineage>
        <taxon>Bacteria</taxon>
        <taxon>Bacillati</taxon>
        <taxon>Actinomycetota</taxon>
        <taxon>Actinomycetes</taxon>
        <taxon>Bifidobacteriales</taxon>
        <taxon>Bifidobacteriaceae</taxon>
        <taxon>Bifidobacterium</taxon>
    </lineage>
</organism>
<dbReference type="CDD" id="cd06261">
    <property type="entry name" value="TM_PBP2"/>
    <property type="match status" value="1"/>
</dbReference>
<dbReference type="EMBL" id="WHZY01000001">
    <property type="protein sequence ID" value="NEG77508.1"/>
    <property type="molecule type" value="Genomic_DNA"/>
</dbReference>
<name>A0A7K3TEJ0_9BIFI</name>
<feature type="transmembrane region" description="Helical" evidence="7">
    <location>
        <begin position="255"/>
        <end position="275"/>
    </location>
</feature>
<feature type="region of interest" description="Disordered" evidence="8">
    <location>
        <begin position="286"/>
        <end position="312"/>
    </location>
</feature>
<proteinExistence type="inferred from homology"/>
<dbReference type="SUPFAM" id="SSF161098">
    <property type="entry name" value="MetI-like"/>
    <property type="match status" value="1"/>
</dbReference>
<sequence>MSEQQSVSKKKAVGFAAAVKTPMFIVGASMVSLIVVLCVFGPLLLPYHPNDIDLKSMEAAPNAAHWLGTDALGRDVLARLLDGGRMSMLVGVAAVFVQVVVGTILGAVAGYAGGWADSFIMRITEIFQCFPFYPIAITLASLLGANIWNVVFIIGFLGWTGLCRLVRAEVLSLRESEFVLYTRALGLPAWHIIIKHLVRNCYPVILVNATLAVTWAVLSEASMSFLGLGVSQPNSSWGNMLSQAQSLRILSSEPWLWVPPGAAIICLVLSVNFIGEALSRAVTPNKPHIRDIDPPSTWKPTAKQTDAVQAGA</sequence>
<dbReference type="PROSITE" id="PS50928">
    <property type="entry name" value="ABC_TM1"/>
    <property type="match status" value="1"/>
</dbReference>
<dbReference type="PANTHER" id="PTHR43386">
    <property type="entry name" value="OLIGOPEPTIDE TRANSPORT SYSTEM PERMEASE PROTEIN APPC"/>
    <property type="match status" value="1"/>
</dbReference>
<comment type="similarity">
    <text evidence="7">Belongs to the binding-protein-dependent transport system permease family.</text>
</comment>
<dbReference type="InterPro" id="IPR000515">
    <property type="entry name" value="MetI-like"/>
</dbReference>
<evidence type="ECO:0000256" key="2">
    <source>
        <dbReference type="ARBA" id="ARBA00022448"/>
    </source>
</evidence>
<dbReference type="InterPro" id="IPR035906">
    <property type="entry name" value="MetI-like_sf"/>
</dbReference>
<comment type="subcellular location">
    <subcellularLocation>
        <location evidence="1 7">Cell membrane</location>
        <topology evidence="1 7">Multi-pass membrane protein</topology>
    </subcellularLocation>
</comment>
<evidence type="ECO:0000256" key="6">
    <source>
        <dbReference type="ARBA" id="ARBA00023136"/>
    </source>
</evidence>
<dbReference type="Pfam" id="PF12911">
    <property type="entry name" value="OppC_N"/>
    <property type="match status" value="1"/>
</dbReference>
<keyword evidence="3" id="KW-1003">Cell membrane</keyword>
<dbReference type="Gene3D" id="1.10.3720.10">
    <property type="entry name" value="MetI-like"/>
    <property type="match status" value="1"/>
</dbReference>
<dbReference type="InterPro" id="IPR050366">
    <property type="entry name" value="BP-dependent_transpt_permease"/>
</dbReference>
<keyword evidence="6 7" id="KW-0472">Membrane</keyword>
<keyword evidence="11" id="KW-1185">Reference proteome</keyword>
<evidence type="ECO:0000313" key="10">
    <source>
        <dbReference type="EMBL" id="NEG77508.1"/>
    </source>
</evidence>
<dbReference type="InterPro" id="IPR025966">
    <property type="entry name" value="OppC_N"/>
</dbReference>
<keyword evidence="4 7" id="KW-0812">Transmembrane</keyword>
<dbReference type="AlphaFoldDB" id="A0A7K3TEJ0"/>
<accession>A0A7K3TEJ0</accession>
<evidence type="ECO:0000313" key="11">
    <source>
        <dbReference type="Proteomes" id="UP000469763"/>
    </source>
</evidence>
<dbReference type="GO" id="GO:0005886">
    <property type="term" value="C:plasma membrane"/>
    <property type="evidence" value="ECO:0007669"/>
    <property type="project" value="UniProtKB-SubCell"/>
</dbReference>
<keyword evidence="5 7" id="KW-1133">Transmembrane helix</keyword>
<dbReference type="PANTHER" id="PTHR43386:SF1">
    <property type="entry name" value="D,D-DIPEPTIDE TRANSPORT SYSTEM PERMEASE PROTEIN DDPC-RELATED"/>
    <property type="match status" value="1"/>
</dbReference>
<gene>
    <name evidence="10" type="ORF">GFD22_00610</name>
</gene>
<feature type="transmembrane region" description="Helical" evidence="7">
    <location>
        <begin position="201"/>
        <end position="218"/>
    </location>
</feature>
<evidence type="ECO:0000256" key="4">
    <source>
        <dbReference type="ARBA" id="ARBA00022692"/>
    </source>
</evidence>
<evidence type="ECO:0000256" key="8">
    <source>
        <dbReference type="SAM" id="MobiDB-lite"/>
    </source>
</evidence>
<feature type="transmembrane region" description="Helical" evidence="7">
    <location>
        <begin position="132"/>
        <end position="158"/>
    </location>
</feature>
<evidence type="ECO:0000256" key="5">
    <source>
        <dbReference type="ARBA" id="ARBA00022989"/>
    </source>
</evidence>
<evidence type="ECO:0000256" key="7">
    <source>
        <dbReference type="RuleBase" id="RU363032"/>
    </source>
</evidence>
<keyword evidence="2 7" id="KW-0813">Transport</keyword>
<dbReference type="RefSeq" id="WP_152349437.1">
    <property type="nucleotide sequence ID" value="NZ_WBSN01000001.1"/>
</dbReference>
<comment type="caution">
    <text evidence="10">The sequence shown here is derived from an EMBL/GenBank/DDBJ whole genome shotgun (WGS) entry which is preliminary data.</text>
</comment>
<reference evidence="10 11" key="1">
    <citation type="submission" date="2019-10" db="EMBL/GenBank/DDBJ databases">
        <title>Bifidobacterium from non-human primates.</title>
        <authorList>
            <person name="Modesto M."/>
        </authorList>
    </citation>
    <scope>NUCLEOTIDE SEQUENCE [LARGE SCALE GENOMIC DNA]</scope>
    <source>
        <strain evidence="10 11">TREC</strain>
    </source>
</reference>
<dbReference type="OrthoDB" id="9812701at2"/>
<evidence type="ECO:0000256" key="1">
    <source>
        <dbReference type="ARBA" id="ARBA00004651"/>
    </source>
</evidence>
<evidence type="ECO:0000256" key="3">
    <source>
        <dbReference type="ARBA" id="ARBA00022475"/>
    </source>
</evidence>
<feature type="transmembrane region" description="Helical" evidence="7">
    <location>
        <begin position="88"/>
        <end position="111"/>
    </location>
</feature>
<dbReference type="Pfam" id="PF00528">
    <property type="entry name" value="BPD_transp_1"/>
    <property type="match status" value="1"/>
</dbReference>
<protein>
    <submittedName>
        <fullName evidence="10">ABC transporter permease subunit</fullName>
    </submittedName>
</protein>
<feature type="compositionally biased region" description="Polar residues" evidence="8">
    <location>
        <begin position="298"/>
        <end position="312"/>
    </location>
</feature>